<dbReference type="EMBL" id="MCGO01000022">
    <property type="protein sequence ID" value="ORY44383.1"/>
    <property type="molecule type" value="Genomic_DNA"/>
</dbReference>
<dbReference type="OrthoDB" id="2159936at2759"/>
<dbReference type="InterPro" id="IPR029044">
    <property type="entry name" value="Nucleotide-diphossugar_trans"/>
</dbReference>
<evidence type="ECO:0008006" key="3">
    <source>
        <dbReference type="Google" id="ProtNLM"/>
    </source>
</evidence>
<comment type="caution">
    <text evidence="1">The sequence shown here is derived from an EMBL/GenBank/DDBJ whole genome shotgun (WGS) entry which is preliminary data.</text>
</comment>
<reference evidence="1 2" key="1">
    <citation type="submission" date="2016-07" db="EMBL/GenBank/DDBJ databases">
        <title>Pervasive Adenine N6-methylation of Active Genes in Fungi.</title>
        <authorList>
            <consortium name="DOE Joint Genome Institute"/>
            <person name="Mondo S.J."/>
            <person name="Dannebaum R.O."/>
            <person name="Kuo R.C."/>
            <person name="Labutti K."/>
            <person name="Haridas S."/>
            <person name="Kuo A."/>
            <person name="Salamov A."/>
            <person name="Ahrendt S.R."/>
            <person name="Lipzen A."/>
            <person name="Sullivan W."/>
            <person name="Andreopoulos W.B."/>
            <person name="Clum A."/>
            <person name="Lindquist E."/>
            <person name="Daum C."/>
            <person name="Ramamoorthy G.K."/>
            <person name="Gryganskyi A."/>
            <person name="Culley D."/>
            <person name="Magnuson J.K."/>
            <person name="James T.Y."/>
            <person name="O'Malley M.A."/>
            <person name="Stajich J.E."/>
            <person name="Spatafora J.W."/>
            <person name="Visel A."/>
            <person name="Grigoriev I.V."/>
        </authorList>
    </citation>
    <scope>NUCLEOTIDE SEQUENCE [LARGE SCALE GENOMIC DNA]</scope>
    <source>
        <strain evidence="1 2">JEL800</strain>
    </source>
</reference>
<evidence type="ECO:0000313" key="1">
    <source>
        <dbReference type="EMBL" id="ORY44383.1"/>
    </source>
</evidence>
<gene>
    <name evidence="1" type="ORF">BCR33DRAFT_220265</name>
</gene>
<accession>A0A1Y2CBH6</accession>
<dbReference type="Proteomes" id="UP000193642">
    <property type="component" value="Unassembled WGS sequence"/>
</dbReference>
<name>A0A1Y2CBH6_9FUNG</name>
<dbReference type="Gene3D" id="3.90.550.10">
    <property type="entry name" value="Spore Coat Polysaccharide Biosynthesis Protein SpsA, Chain A"/>
    <property type="match status" value="1"/>
</dbReference>
<sequence length="137" mass="15889">MWKLEGVYDEILYQDSDLFFLKESPVEPVFGFLNKAAARAPENATSYIGAVYDCGLDMFNGGMMVFKPSLFHYEKLSKLANVPPYQDFMEQSLISYYYKKFGTLEYLPDKYNIMPYGRLEKFPALDTIGFHQVRNSL</sequence>
<keyword evidence="2" id="KW-1185">Reference proteome</keyword>
<dbReference type="SUPFAM" id="SSF53448">
    <property type="entry name" value="Nucleotide-diphospho-sugar transferases"/>
    <property type="match status" value="1"/>
</dbReference>
<protein>
    <recommendedName>
        <fullName evidence="3">Nucleotide-diphospho-sugar transferase domain-containing protein</fullName>
    </recommendedName>
</protein>
<dbReference type="AlphaFoldDB" id="A0A1Y2CBH6"/>
<evidence type="ECO:0000313" key="2">
    <source>
        <dbReference type="Proteomes" id="UP000193642"/>
    </source>
</evidence>
<organism evidence="1 2">
    <name type="scientific">Rhizoclosmatium globosum</name>
    <dbReference type="NCBI Taxonomy" id="329046"/>
    <lineage>
        <taxon>Eukaryota</taxon>
        <taxon>Fungi</taxon>
        <taxon>Fungi incertae sedis</taxon>
        <taxon>Chytridiomycota</taxon>
        <taxon>Chytridiomycota incertae sedis</taxon>
        <taxon>Chytridiomycetes</taxon>
        <taxon>Chytridiales</taxon>
        <taxon>Chytriomycetaceae</taxon>
        <taxon>Rhizoclosmatium</taxon>
    </lineage>
</organism>
<proteinExistence type="predicted"/>